<keyword evidence="3" id="KW-1185">Reference proteome</keyword>
<feature type="chain" id="PRO_5003241490" evidence="1">
    <location>
        <begin position="21"/>
        <end position="166"/>
    </location>
</feature>
<dbReference type="HOGENOM" id="CLU_101126_0_0_1"/>
<dbReference type="InParanoid" id="E9I5V6"/>
<dbReference type="EMBL" id="GL735922">
    <property type="protein sequence ID" value="EFX60624.1"/>
    <property type="molecule type" value="Genomic_DNA"/>
</dbReference>
<dbReference type="KEGG" id="dpx:DAPPUDRAFT_342342"/>
<evidence type="ECO:0000256" key="1">
    <source>
        <dbReference type="SAM" id="SignalP"/>
    </source>
</evidence>
<evidence type="ECO:0000313" key="3">
    <source>
        <dbReference type="Proteomes" id="UP000000305"/>
    </source>
</evidence>
<gene>
    <name evidence="2" type="ORF">DAPPUDRAFT_342342</name>
</gene>
<feature type="signal peptide" evidence="1">
    <location>
        <begin position="1"/>
        <end position="20"/>
    </location>
</feature>
<reference evidence="2 3" key="1">
    <citation type="journal article" date="2011" name="Science">
        <title>The ecoresponsive genome of Daphnia pulex.</title>
        <authorList>
            <person name="Colbourne J.K."/>
            <person name="Pfrender M.E."/>
            <person name="Gilbert D."/>
            <person name="Thomas W.K."/>
            <person name="Tucker A."/>
            <person name="Oakley T.H."/>
            <person name="Tokishita S."/>
            <person name="Aerts A."/>
            <person name="Arnold G.J."/>
            <person name="Basu M.K."/>
            <person name="Bauer D.J."/>
            <person name="Caceres C.E."/>
            <person name="Carmel L."/>
            <person name="Casola C."/>
            <person name="Choi J.H."/>
            <person name="Detter J.C."/>
            <person name="Dong Q."/>
            <person name="Dusheyko S."/>
            <person name="Eads B.D."/>
            <person name="Frohlich T."/>
            <person name="Geiler-Samerotte K.A."/>
            <person name="Gerlach D."/>
            <person name="Hatcher P."/>
            <person name="Jogdeo S."/>
            <person name="Krijgsveld J."/>
            <person name="Kriventseva E.V."/>
            <person name="Kultz D."/>
            <person name="Laforsch C."/>
            <person name="Lindquist E."/>
            <person name="Lopez J."/>
            <person name="Manak J.R."/>
            <person name="Muller J."/>
            <person name="Pangilinan J."/>
            <person name="Patwardhan R.P."/>
            <person name="Pitluck S."/>
            <person name="Pritham E.J."/>
            <person name="Rechtsteiner A."/>
            <person name="Rho M."/>
            <person name="Rogozin I.B."/>
            <person name="Sakarya O."/>
            <person name="Salamov A."/>
            <person name="Schaack S."/>
            <person name="Shapiro H."/>
            <person name="Shiga Y."/>
            <person name="Skalitzky C."/>
            <person name="Smith Z."/>
            <person name="Souvorov A."/>
            <person name="Sung W."/>
            <person name="Tang Z."/>
            <person name="Tsuchiya D."/>
            <person name="Tu H."/>
            <person name="Vos H."/>
            <person name="Wang M."/>
            <person name="Wolf Y.I."/>
            <person name="Yamagata H."/>
            <person name="Yamada T."/>
            <person name="Ye Y."/>
            <person name="Shaw J.R."/>
            <person name="Andrews J."/>
            <person name="Crease T.J."/>
            <person name="Tang H."/>
            <person name="Lucas S.M."/>
            <person name="Robertson H.M."/>
            <person name="Bork P."/>
            <person name="Koonin E.V."/>
            <person name="Zdobnov E.M."/>
            <person name="Grigoriev I.V."/>
            <person name="Lynch M."/>
            <person name="Boore J.L."/>
        </authorList>
    </citation>
    <scope>NUCLEOTIDE SEQUENCE [LARGE SCALE GENOMIC DNA]</scope>
</reference>
<dbReference type="PhylomeDB" id="E9I5V6"/>
<name>E9I5V6_DAPPU</name>
<evidence type="ECO:0000313" key="2">
    <source>
        <dbReference type="EMBL" id="EFX60624.1"/>
    </source>
</evidence>
<keyword evidence="1" id="KW-0732">Signal</keyword>
<organism evidence="2 3">
    <name type="scientific">Daphnia pulex</name>
    <name type="common">Water flea</name>
    <dbReference type="NCBI Taxonomy" id="6669"/>
    <lineage>
        <taxon>Eukaryota</taxon>
        <taxon>Metazoa</taxon>
        <taxon>Ecdysozoa</taxon>
        <taxon>Arthropoda</taxon>
        <taxon>Crustacea</taxon>
        <taxon>Branchiopoda</taxon>
        <taxon>Diplostraca</taxon>
        <taxon>Cladocera</taxon>
        <taxon>Anomopoda</taxon>
        <taxon>Daphniidae</taxon>
        <taxon>Daphnia</taxon>
    </lineage>
</organism>
<accession>E9I5V6</accession>
<protein>
    <submittedName>
        <fullName evidence="2">Uncharacterized protein</fullName>
    </submittedName>
</protein>
<dbReference type="AlphaFoldDB" id="E9I5V6"/>
<dbReference type="Proteomes" id="UP000000305">
    <property type="component" value="Unassembled WGS sequence"/>
</dbReference>
<proteinExistence type="predicted"/>
<sequence length="166" mass="18634">MKQMIFFIFFALTDYGSTSSAQQPTTWTNPYFYYHYITPLVLPGQMVAANEMTGDHKQFSGHDDLSVQNLLGSHVVLLTACLREFIKNSQFYSTSTQLMANVIATVENLKKEMTGIVTKTDLAQTVQRLDETHASRVESIKNDLSLMTTVENLKKDTNGVGQGRAR</sequence>